<evidence type="ECO:0000256" key="2">
    <source>
        <dbReference type="ARBA" id="ARBA00004196"/>
    </source>
</evidence>
<proteinExistence type="predicted"/>
<evidence type="ECO:0000256" key="5">
    <source>
        <dbReference type="ARBA" id="ARBA00022723"/>
    </source>
</evidence>
<keyword evidence="5" id="KW-0479">Metal-binding</keyword>
<keyword evidence="3" id="KW-0813">Transport</keyword>
<dbReference type="Proteomes" id="UP000202922">
    <property type="component" value="Unassembled WGS sequence"/>
</dbReference>
<feature type="domain" description="Tetrahaem cytochrome" evidence="10">
    <location>
        <begin position="125"/>
        <end position="203"/>
    </location>
</feature>
<keyword evidence="11" id="KW-0560">Oxidoreductase</keyword>
<evidence type="ECO:0000313" key="11">
    <source>
        <dbReference type="EMBL" id="SMX43370.1"/>
    </source>
</evidence>
<name>A0A238KKZ3_9RHOB</name>
<feature type="compositionally biased region" description="Basic and acidic residues" evidence="8">
    <location>
        <begin position="60"/>
        <end position="74"/>
    </location>
</feature>
<evidence type="ECO:0000256" key="9">
    <source>
        <dbReference type="SAM" id="SignalP"/>
    </source>
</evidence>
<dbReference type="SUPFAM" id="SSF48695">
    <property type="entry name" value="Multiheme cytochromes"/>
    <property type="match status" value="1"/>
</dbReference>
<accession>A0A238KKZ3</accession>
<evidence type="ECO:0000256" key="6">
    <source>
        <dbReference type="ARBA" id="ARBA00022982"/>
    </source>
</evidence>
<evidence type="ECO:0000256" key="4">
    <source>
        <dbReference type="ARBA" id="ARBA00022617"/>
    </source>
</evidence>
<evidence type="ECO:0000256" key="1">
    <source>
        <dbReference type="ARBA" id="ARBA00001926"/>
    </source>
</evidence>
<comment type="subcellular location">
    <subcellularLocation>
        <location evidence="2">Cell envelope</location>
    </subcellularLocation>
</comment>
<dbReference type="GO" id="GO:0016491">
    <property type="term" value="F:oxidoreductase activity"/>
    <property type="evidence" value="ECO:0007669"/>
    <property type="project" value="UniProtKB-KW"/>
</dbReference>
<dbReference type="GO" id="GO:0046872">
    <property type="term" value="F:metal ion binding"/>
    <property type="evidence" value="ECO:0007669"/>
    <property type="project" value="UniProtKB-KW"/>
</dbReference>
<dbReference type="GO" id="GO:0030313">
    <property type="term" value="C:cell envelope"/>
    <property type="evidence" value="ECO:0007669"/>
    <property type="project" value="UniProtKB-SubCell"/>
</dbReference>
<evidence type="ECO:0000256" key="3">
    <source>
        <dbReference type="ARBA" id="ARBA00022448"/>
    </source>
</evidence>
<feature type="region of interest" description="Disordered" evidence="8">
    <location>
        <begin position="45"/>
        <end position="74"/>
    </location>
</feature>
<keyword evidence="7" id="KW-0408">Iron</keyword>
<dbReference type="RefSeq" id="WP_176438480.1">
    <property type="nucleotide sequence ID" value="NZ_FXYE01000002.1"/>
</dbReference>
<evidence type="ECO:0000256" key="8">
    <source>
        <dbReference type="SAM" id="MobiDB-lite"/>
    </source>
</evidence>
<keyword evidence="12" id="KW-1185">Reference proteome</keyword>
<dbReference type="InterPro" id="IPR036280">
    <property type="entry name" value="Multihaem_cyt_sf"/>
</dbReference>
<evidence type="ECO:0000256" key="7">
    <source>
        <dbReference type="ARBA" id="ARBA00023004"/>
    </source>
</evidence>
<evidence type="ECO:0000259" key="10">
    <source>
        <dbReference type="Pfam" id="PF14537"/>
    </source>
</evidence>
<sequence>MVLRRLTIAVLFALVLSVPFSGQLAAQPESQCFVVDDGVCIWPAASDDNKPRQQRQNSHAGEEGLTGHDGKPAPEHVCATCHEEPDLLPEGHLRTAGMSMRGCRICHGTDQASSLDGTIFQSHTHFFAGGTCVGCHEDPEDPGEPETAVCTACHGTLEELALKTEHVAHANPHASPHGAPYAECVLCHYQHEPPDNFCATCHDFEFKLP</sequence>
<dbReference type="EC" id="1.3.5.4" evidence="11"/>
<protein>
    <submittedName>
        <fullName evidence="11">Fumarate reductase flavoprotein subunit</fullName>
        <ecNumber evidence="11">1.3.5.4</ecNumber>
    </submittedName>
</protein>
<reference evidence="12" key="1">
    <citation type="submission" date="2017-05" db="EMBL/GenBank/DDBJ databases">
        <authorList>
            <person name="Rodrigo-Torres L."/>
            <person name="Arahal R. D."/>
            <person name="Lucena T."/>
        </authorList>
    </citation>
    <scope>NUCLEOTIDE SEQUENCE [LARGE SCALE GENOMIC DNA]</scope>
    <source>
        <strain evidence="12">CECT 8621</strain>
    </source>
</reference>
<feature type="chain" id="PRO_5012127501" evidence="9">
    <location>
        <begin position="26"/>
        <end position="209"/>
    </location>
</feature>
<dbReference type="EMBL" id="FXYE01000002">
    <property type="protein sequence ID" value="SMX43370.1"/>
    <property type="molecule type" value="Genomic_DNA"/>
</dbReference>
<organism evidence="11 12">
    <name type="scientific">Actibacterium lipolyticum</name>
    <dbReference type="NCBI Taxonomy" id="1524263"/>
    <lineage>
        <taxon>Bacteria</taxon>
        <taxon>Pseudomonadati</taxon>
        <taxon>Pseudomonadota</taxon>
        <taxon>Alphaproteobacteria</taxon>
        <taxon>Rhodobacterales</taxon>
        <taxon>Roseobacteraceae</taxon>
        <taxon>Actibacterium</taxon>
    </lineage>
</organism>
<comment type="cofactor">
    <cofactor evidence="1">
        <name>heme c</name>
        <dbReference type="ChEBI" id="CHEBI:61717"/>
    </cofactor>
</comment>
<keyword evidence="4" id="KW-0349">Heme</keyword>
<dbReference type="Pfam" id="PF14537">
    <property type="entry name" value="Cytochrom_c3_2"/>
    <property type="match status" value="1"/>
</dbReference>
<keyword evidence="6" id="KW-0249">Electron transport</keyword>
<feature type="signal peptide" evidence="9">
    <location>
        <begin position="1"/>
        <end position="25"/>
    </location>
</feature>
<dbReference type="Gene3D" id="1.10.1130.10">
    <property type="entry name" value="Flavocytochrome C3, Chain A"/>
    <property type="match status" value="1"/>
</dbReference>
<evidence type="ECO:0000313" key="12">
    <source>
        <dbReference type="Proteomes" id="UP000202922"/>
    </source>
</evidence>
<keyword evidence="9" id="KW-0732">Signal</keyword>
<dbReference type="AlphaFoldDB" id="A0A238KKZ3"/>
<dbReference type="InterPro" id="IPR012286">
    <property type="entry name" value="Tetrahaem_cytochrome"/>
</dbReference>
<gene>
    <name evidence="11" type="primary">fccA</name>
    <name evidence="11" type="ORF">COL8621_02284</name>
</gene>